<dbReference type="Gene3D" id="3.60.15.10">
    <property type="entry name" value="Ribonuclease Z/Hydroxyacylglutathione hydrolase-like"/>
    <property type="match status" value="1"/>
</dbReference>
<feature type="domain" description="Metallo-beta-lactamase" evidence="1">
    <location>
        <begin position="127"/>
        <end position="321"/>
    </location>
</feature>
<evidence type="ECO:0000259" key="1">
    <source>
        <dbReference type="SMART" id="SM00849"/>
    </source>
</evidence>
<dbReference type="AlphaFoldDB" id="A0A381ZA89"/>
<protein>
    <recommendedName>
        <fullName evidence="1">Metallo-beta-lactamase domain-containing protein</fullName>
    </recommendedName>
</protein>
<dbReference type="InterPro" id="IPR001279">
    <property type="entry name" value="Metallo-B-lactamas"/>
</dbReference>
<dbReference type="SUPFAM" id="SSF56281">
    <property type="entry name" value="Metallo-hydrolase/oxidoreductase"/>
    <property type="match status" value="1"/>
</dbReference>
<dbReference type="EMBL" id="UINC01020506">
    <property type="protein sequence ID" value="SVA86044.1"/>
    <property type="molecule type" value="Genomic_DNA"/>
</dbReference>
<dbReference type="InterPro" id="IPR050855">
    <property type="entry name" value="NDM-1-like"/>
</dbReference>
<reference evidence="2" key="1">
    <citation type="submission" date="2018-05" db="EMBL/GenBank/DDBJ databases">
        <authorList>
            <person name="Lanie J.A."/>
            <person name="Ng W.-L."/>
            <person name="Kazmierczak K.M."/>
            <person name="Andrzejewski T.M."/>
            <person name="Davidsen T.M."/>
            <person name="Wayne K.J."/>
            <person name="Tettelin H."/>
            <person name="Glass J.I."/>
            <person name="Rusch D."/>
            <person name="Podicherti R."/>
            <person name="Tsui H.-C.T."/>
            <person name="Winkler M.E."/>
        </authorList>
    </citation>
    <scope>NUCLEOTIDE SEQUENCE</scope>
</reference>
<organism evidence="2">
    <name type="scientific">marine metagenome</name>
    <dbReference type="NCBI Taxonomy" id="408172"/>
    <lineage>
        <taxon>unclassified sequences</taxon>
        <taxon>metagenomes</taxon>
        <taxon>ecological metagenomes</taxon>
    </lineage>
</organism>
<evidence type="ECO:0000313" key="2">
    <source>
        <dbReference type="EMBL" id="SVA86044.1"/>
    </source>
</evidence>
<dbReference type="PANTHER" id="PTHR42951">
    <property type="entry name" value="METALLO-BETA-LACTAMASE DOMAIN-CONTAINING"/>
    <property type="match status" value="1"/>
</dbReference>
<proteinExistence type="predicted"/>
<sequence length="377" mass="41853">MKGREVGASTNWPRPVIPFLLDRYNFVRIAAVMTIKYLGWMALALVGVGGCEGSSPPMTGPVSPEPTTPAVVSDSQTEATVTAPTQLGQLTDLLRSARRIPNSTKWFEIIALPNDVYALWEPGHMEKVNSFLIIGAEKDVLYDTGMGIGSIGQAVSELRLALDRGSVPLMVINSHNHLDHNGGNADFEQAWIIKDEWAIRKLTEGVSGGFETYWSELTPYEGVEVPRDFNPATFAIRPFPYEGIRFLQDGDVVDLGNRQFKVLHTVSHSPDGLSLYDETNHLFFGGDTFGGDFFLSRNLELLEQDLARAALLEIDWHYVSHGAQLIQTMREGWRLSIVRRMLDGEREEGTLSFAGNEFPLYTLEGVQVAVAAEFLTY</sequence>
<gene>
    <name evidence="2" type="ORF">METZ01_LOCUS138898</name>
</gene>
<dbReference type="PANTHER" id="PTHR42951:SF4">
    <property type="entry name" value="ACYL-COENZYME A THIOESTERASE MBLAC2"/>
    <property type="match status" value="1"/>
</dbReference>
<accession>A0A381ZA89</accession>
<dbReference type="Pfam" id="PF00753">
    <property type="entry name" value="Lactamase_B"/>
    <property type="match status" value="1"/>
</dbReference>
<dbReference type="SMART" id="SM00849">
    <property type="entry name" value="Lactamase_B"/>
    <property type="match status" value="1"/>
</dbReference>
<dbReference type="InterPro" id="IPR036866">
    <property type="entry name" value="RibonucZ/Hydroxyglut_hydro"/>
</dbReference>
<name>A0A381ZA89_9ZZZZ</name>